<comment type="caution">
    <text evidence="1">The sequence shown here is derived from an EMBL/GenBank/DDBJ whole genome shotgun (WGS) entry which is preliminary data.</text>
</comment>
<proteinExistence type="predicted"/>
<evidence type="ECO:0008006" key="3">
    <source>
        <dbReference type="Google" id="ProtNLM"/>
    </source>
</evidence>
<dbReference type="Gene3D" id="3.20.20.80">
    <property type="entry name" value="Glycosidases"/>
    <property type="match status" value="1"/>
</dbReference>
<evidence type="ECO:0000313" key="2">
    <source>
        <dbReference type="Proteomes" id="UP000292702"/>
    </source>
</evidence>
<protein>
    <recommendedName>
        <fullName evidence="3">Glycoside hydrolase family 71 protein</fullName>
    </recommendedName>
</protein>
<dbReference type="GO" id="GO:0051118">
    <property type="term" value="F:glucan endo-1,3-alpha-glucosidase activity"/>
    <property type="evidence" value="ECO:0007669"/>
    <property type="project" value="InterPro"/>
</dbReference>
<dbReference type="STRING" id="92696.A0A4R0RQB9"/>
<keyword evidence="2" id="KW-1185">Reference proteome</keyword>
<dbReference type="Pfam" id="PF03659">
    <property type="entry name" value="Glyco_hydro_71"/>
    <property type="match status" value="1"/>
</dbReference>
<dbReference type="AlphaFoldDB" id="A0A4R0RQB9"/>
<dbReference type="OrthoDB" id="3257981at2759"/>
<dbReference type="EMBL" id="RWJN01000042">
    <property type="protein sequence ID" value="TCD69383.1"/>
    <property type="molecule type" value="Genomic_DNA"/>
</dbReference>
<name>A0A4R0RQB9_9APHY</name>
<organism evidence="1 2">
    <name type="scientific">Steccherinum ochraceum</name>
    <dbReference type="NCBI Taxonomy" id="92696"/>
    <lineage>
        <taxon>Eukaryota</taxon>
        <taxon>Fungi</taxon>
        <taxon>Dikarya</taxon>
        <taxon>Basidiomycota</taxon>
        <taxon>Agaricomycotina</taxon>
        <taxon>Agaricomycetes</taxon>
        <taxon>Polyporales</taxon>
        <taxon>Steccherinaceae</taxon>
        <taxon>Steccherinum</taxon>
    </lineage>
</organism>
<dbReference type="CDD" id="cd11577">
    <property type="entry name" value="GH71"/>
    <property type="match status" value="1"/>
</dbReference>
<gene>
    <name evidence="1" type="ORF">EIP91_007730</name>
</gene>
<sequence length="963" mass="109870">MANHKPKIVVAHFMVGNTYPYTANEWRKDIQLASEHGFDGFALNVGKEDWQFDRVGDAFEAAEQLSHTLKREFTMFMSFDMASIPSASRSDISHIQRYVSAFARHPCCLQYEGGVVVSTFAGEGSFFGFGEGNLDEAWGWVKQELRRSIGKEIHFIPSFFINPTRYPTLRCLDGYFHWNGGWPIHLTSTSPRREVRCPRLDSDAPHLYHLPVGKTYMAAVSPWFFTHYGKDSWNKNWTYRGDDHLLVRRWEHLMSIRDQVDIVQVISWNDYGESHYLAPPLGAQPNSESWVNSCPHDALLSLNAYFIHVFKRGRYPHEVDSAHTTPQEKELMTRDVIWMWARPHLREAVAREDDVGRPDGWDLTDDTFWVVALASNPCLLIVSSGSGSADPHRRAYNLVTSGIHKFSHPMAANASMRAEMIRDGECVALCDPGATAGFKISDRPETYNFNAFERPDLSLVKALKTSTTSTLVSCGPCTVDPHPGAAVTEGSAVLVNSVPALAVADRLDYQPKEPPLPNHCWSEMTELPSGDAVSASTGRPDVPIEIWEKIIDCVRGGTAMQLRRTLSRSVWWEEWKVPYTKLRNARTDLAACCLVCRAWVSRCRYHLFQLVSLRSASDVTHLVQLLTQSPALRRRMYAIHIDGRGNSDLSWIYTLPTQLEPFQRNSEIFIRALLFQQVDIYRLHPNVGRLFSRLQGITQVYFKNSQYTSFSQFARISCALRTSYTDITDCVQVGAAETVSPLFAGVPGGRHLTDVWLRAPWEELKRIFRPRDWSLVAVNLQVVCLCYTKERDDEPLLYLDVEFWKEILGLFLRFREVNLKRTAWTKIRVQSNNDHFGVCIFREFRWQQGLRVIFTSLELPSVPRLLSFLSYPYDDLVLIICNNKLAEGVLTQSTYHPSVWQPLDDALARPNYARIQKAAVWLFDRIQVLPTKHNCTNDLAREILPKLASRTVLRACNGCIYSG</sequence>
<reference evidence="1 2" key="1">
    <citation type="submission" date="2018-11" db="EMBL/GenBank/DDBJ databases">
        <title>Genome assembly of Steccherinum ochraceum LE-BIN_3174, the white-rot fungus of the Steccherinaceae family (The Residual Polyporoid clade, Polyporales, Basidiomycota).</title>
        <authorList>
            <person name="Fedorova T.V."/>
            <person name="Glazunova O.A."/>
            <person name="Landesman E.O."/>
            <person name="Moiseenko K.V."/>
            <person name="Psurtseva N.V."/>
            <person name="Savinova O.S."/>
            <person name="Shakhova N.V."/>
            <person name="Tyazhelova T.V."/>
            <person name="Vasina D.V."/>
        </authorList>
    </citation>
    <scope>NUCLEOTIDE SEQUENCE [LARGE SCALE GENOMIC DNA]</scope>
    <source>
        <strain evidence="1 2">LE-BIN_3174</strain>
    </source>
</reference>
<dbReference type="InterPro" id="IPR005197">
    <property type="entry name" value="Glyco_hydro_71"/>
</dbReference>
<dbReference type="Proteomes" id="UP000292702">
    <property type="component" value="Unassembled WGS sequence"/>
</dbReference>
<evidence type="ECO:0000313" key="1">
    <source>
        <dbReference type="EMBL" id="TCD69383.1"/>
    </source>
</evidence>
<accession>A0A4R0RQB9</accession>